<name>A0A835L8M8_SPOEX</name>
<proteinExistence type="predicted"/>
<gene>
    <name evidence="1" type="ORF">HW555_004205</name>
</gene>
<dbReference type="EMBL" id="JACKWZ010000045">
    <property type="protein sequence ID" value="KAF9419278.1"/>
    <property type="molecule type" value="Genomic_DNA"/>
</dbReference>
<dbReference type="Proteomes" id="UP000648187">
    <property type="component" value="Unassembled WGS sequence"/>
</dbReference>
<keyword evidence="2" id="KW-1185">Reference proteome</keyword>
<sequence length="66" mass="6684">MSCAMVRRRVEMCGGGGCTFTLAGVTAPEYRSQAGSGAAPVLAAAGCAAQLRDRSSPCVNTMVRCA</sequence>
<reference evidence="1" key="1">
    <citation type="submission" date="2020-08" db="EMBL/GenBank/DDBJ databases">
        <title>Spodoptera exigua strain:BAW_Kor-Di-RS1 Genome sequencing and assembly.</title>
        <authorList>
            <person name="Kim J."/>
            <person name="Nam H.Y."/>
            <person name="Kwon M."/>
            <person name="Choi J.H."/>
            <person name="Cho S.R."/>
            <person name="Kim G.-H."/>
        </authorList>
    </citation>
    <scope>NUCLEOTIDE SEQUENCE</scope>
    <source>
        <strain evidence="1">BAW_Kor-Di-RS1</strain>
        <tissue evidence="1">Whole-body</tissue>
    </source>
</reference>
<dbReference type="AlphaFoldDB" id="A0A835L8M8"/>
<evidence type="ECO:0000313" key="2">
    <source>
        <dbReference type="Proteomes" id="UP000648187"/>
    </source>
</evidence>
<accession>A0A835L8M8</accession>
<protein>
    <submittedName>
        <fullName evidence="1">Uncharacterized protein</fullName>
    </submittedName>
</protein>
<organism evidence="1 2">
    <name type="scientific">Spodoptera exigua</name>
    <name type="common">Beet armyworm</name>
    <name type="synonym">Noctua fulgens</name>
    <dbReference type="NCBI Taxonomy" id="7107"/>
    <lineage>
        <taxon>Eukaryota</taxon>
        <taxon>Metazoa</taxon>
        <taxon>Ecdysozoa</taxon>
        <taxon>Arthropoda</taxon>
        <taxon>Hexapoda</taxon>
        <taxon>Insecta</taxon>
        <taxon>Pterygota</taxon>
        <taxon>Neoptera</taxon>
        <taxon>Endopterygota</taxon>
        <taxon>Lepidoptera</taxon>
        <taxon>Glossata</taxon>
        <taxon>Ditrysia</taxon>
        <taxon>Noctuoidea</taxon>
        <taxon>Noctuidae</taxon>
        <taxon>Amphipyrinae</taxon>
        <taxon>Spodoptera</taxon>
    </lineage>
</organism>
<evidence type="ECO:0000313" key="1">
    <source>
        <dbReference type="EMBL" id="KAF9419278.1"/>
    </source>
</evidence>
<comment type="caution">
    <text evidence="1">The sequence shown here is derived from an EMBL/GenBank/DDBJ whole genome shotgun (WGS) entry which is preliminary data.</text>
</comment>